<organism evidence="2 3">
    <name type="scientific">Diversispora epigaea</name>
    <dbReference type="NCBI Taxonomy" id="1348612"/>
    <lineage>
        <taxon>Eukaryota</taxon>
        <taxon>Fungi</taxon>
        <taxon>Fungi incertae sedis</taxon>
        <taxon>Mucoromycota</taxon>
        <taxon>Glomeromycotina</taxon>
        <taxon>Glomeromycetes</taxon>
        <taxon>Diversisporales</taxon>
        <taxon>Diversisporaceae</taxon>
        <taxon>Diversispora</taxon>
    </lineage>
</organism>
<keyword evidence="3" id="KW-1185">Reference proteome</keyword>
<dbReference type="AlphaFoldDB" id="A0A397J9N8"/>
<dbReference type="InterPro" id="IPR000719">
    <property type="entry name" value="Prot_kinase_dom"/>
</dbReference>
<protein>
    <recommendedName>
        <fullName evidence="1">Protein kinase domain-containing protein</fullName>
    </recommendedName>
</protein>
<dbReference type="Gene3D" id="1.10.510.10">
    <property type="entry name" value="Transferase(Phosphotransferase) domain 1"/>
    <property type="match status" value="1"/>
</dbReference>
<accession>A0A397J9N8</accession>
<dbReference type="EMBL" id="PQFF01000068">
    <property type="protein sequence ID" value="RHZ85065.1"/>
    <property type="molecule type" value="Genomic_DNA"/>
</dbReference>
<dbReference type="GO" id="GO:0005524">
    <property type="term" value="F:ATP binding"/>
    <property type="evidence" value="ECO:0007669"/>
    <property type="project" value="InterPro"/>
</dbReference>
<dbReference type="PROSITE" id="PS50011">
    <property type="entry name" value="PROTEIN_KINASE_DOM"/>
    <property type="match status" value="1"/>
</dbReference>
<sequence>MSSDEICPECNQEWNKYSKWCKPCNSKHFQNDFNSWTSGNDKIDKFIQDAQLNANHYLYVMEWIPYDRFKDVKQIGKGGFGTIHHARWIDGYIEEWDIKNQQWKRYDNLEVALKKFDNFVNFNDILNEMEIHFKSYTGSDVATSIRFYGITQDPETHSYMMVLRYASDGNLREYLKINFNNINWKQKLDSLWYLSSNLKDIHKLDIVHQDFHPGNILSSDFKNYYIFISDFGLSKLIGANPNNPEKKNIVGVLPYIAPEVLSGDEEYTKAADVYSFGIIAYEMITGFPPYPDIPHDEDLAIKICNGLRPKIPFHTPKLITRIIMRCWDARVTHRPTFEELFEELDKYSDDYINYLKEGNDSEIGIQIKKAEEFSANQESTNTTTTTTTTPLNYQTHPQAIYTSRLLNYPKLPKPKNEENFERELEELTKSFSHITTNDDIDEF</sequence>
<gene>
    <name evidence="2" type="ORF">Glove_71g49</name>
</gene>
<evidence type="ECO:0000313" key="3">
    <source>
        <dbReference type="Proteomes" id="UP000266861"/>
    </source>
</evidence>
<dbReference type="Pfam" id="PF07714">
    <property type="entry name" value="PK_Tyr_Ser-Thr"/>
    <property type="match status" value="1"/>
</dbReference>
<dbReference type="STRING" id="1348612.A0A397J9N8"/>
<dbReference type="SUPFAM" id="SSF56112">
    <property type="entry name" value="Protein kinase-like (PK-like)"/>
    <property type="match status" value="1"/>
</dbReference>
<dbReference type="PANTHER" id="PTHR44329">
    <property type="entry name" value="SERINE/THREONINE-PROTEIN KINASE TNNI3K-RELATED"/>
    <property type="match status" value="1"/>
</dbReference>
<name>A0A397J9N8_9GLOM</name>
<dbReference type="Proteomes" id="UP000266861">
    <property type="component" value="Unassembled WGS sequence"/>
</dbReference>
<feature type="domain" description="Protein kinase" evidence="1">
    <location>
        <begin position="69"/>
        <end position="352"/>
    </location>
</feature>
<proteinExistence type="predicted"/>
<dbReference type="GO" id="GO:0004674">
    <property type="term" value="F:protein serine/threonine kinase activity"/>
    <property type="evidence" value="ECO:0007669"/>
    <property type="project" value="TreeGrafter"/>
</dbReference>
<dbReference type="InterPro" id="IPR001245">
    <property type="entry name" value="Ser-Thr/Tyr_kinase_cat_dom"/>
</dbReference>
<evidence type="ECO:0000313" key="2">
    <source>
        <dbReference type="EMBL" id="RHZ85065.1"/>
    </source>
</evidence>
<dbReference type="InterPro" id="IPR011009">
    <property type="entry name" value="Kinase-like_dom_sf"/>
</dbReference>
<reference evidence="2 3" key="1">
    <citation type="submission" date="2018-08" db="EMBL/GenBank/DDBJ databases">
        <title>Genome and evolution of the arbuscular mycorrhizal fungus Diversispora epigaea (formerly Glomus versiforme) and its bacterial endosymbionts.</title>
        <authorList>
            <person name="Sun X."/>
            <person name="Fei Z."/>
            <person name="Harrison M."/>
        </authorList>
    </citation>
    <scope>NUCLEOTIDE SEQUENCE [LARGE SCALE GENOMIC DNA]</scope>
    <source>
        <strain evidence="2 3">IT104</strain>
    </source>
</reference>
<comment type="caution">
    <text evidence="2">The sequence shown here is derived from an EMBL/GenBank/DDBJ whole genome shotgun (WGS) entry which is preliminary data.</text>
</comment>
<dbReference type="OrthoDB" id="2378789at2759"/>
<dbReference type="InterPro" id="IPR051681">
    <property type="entry name" value="Ser/Thr_Kinases-Pseudokinases"/>
</dbReference>
<evidence type="ECO:0000259" key="1">
    <source>
        <dbReference type="PROSITE" id="PS50011"/>
    </source>
</evidence>